<dbReference type="EMBL" id="JBIMPR010000006">
    <property type="protein sequence ID" value="MFH5774393.1"/>
    <property type="molecule type" value="Genomic_DNA"/>
</dbReference>
<organism evidence="2 3">
    <name type="scientific">Paracoccus broussonetiae subsp. drimophilus</name>
    <dbReference type="NCBI Taxonomy" id="3373869"/>
    <lineage>
        <taxon>Bacteria</taxon>
        <taxon>Pseudomonadati</taxon>
        <taxon>Pseudomonadota</taxon>
        <taxon>Alphaproteobacteria</taxon>
        <taxon>Rhodobacterales</taxon>
        <taxon>Paracoccaceae</taxon>
        <taxon>Paracoccus</taxon>
        <taxon>Paracoccus broussonetiae</taxon>
    </lineage>
</organism>
<dbReference type="Pfam" id="PF24390">
    <property type="entry name" value="PRTase-CE"/>
    <property type="match status" value="1"/>
</dbReference>
<dbReference type="Proteomes" id="UP001609376">
    <property type="component" value="Unassembled WGS sequence"/>
</dbReference>
<evidence type="ECO:0000259" key="1">
    <source>
        <dbReference type="Pfam" id="PF24390"/>
    </source>
</evidence>
<evidence type="ECO:0000313" key="3">
    <source>
        <dbReference type="Proteomes" id="UP001609376"/>
    </source>
</evidence>
<name>A0ABW7LJ88_9RHOB</name>
<dbReference type="RefSeq" id="WP_395133408.1">
    <property type="nucleotide sequence ID" value="NZ_JBIMPR010000006.1"/>
</dbReference>
<comment type="caution">
    <text evidence="2">The sequence shown here is derived from an EMBL/GenBank/DDBJ whole genome shotgun (WGS) entry which is preliminary data.</text>
</comment>
<accession>A0ABW7LJ88</accession>
<reference evidence="2 3" key="1">
    <citation type="submission" date="2024-10" db="EMBL/GenBank/DDBJ databases">
        <title>Paracoccus drimophilus sp. nov., a novel bacterium from corn roots in Hunan.</title>
        <authorList>
            <person name="Li X."/>
        </authorList>
    </citation>
    <scope>NUCLEOTIDE SEQUENCE [LARGE SCALE GENOMIC DNA]</scope>
    <source>
        <strain evidence="2 3">NGMCC 1.201697</strain>
    </source>
</reference>
<proteinExistence type="predicted"/>
<feature type="domain" description="PRTase-CE" evidence="1">
    <location>
        <begin position="46"/>
        <end position="273"/>
    </location>
</feature>
<keyword evidence="3" id="KW-1185">Reference proteome</keyword>
<sequence>MKIDRLPNQISRNDFGLLLELTLRHPWLIRKSSAFYDLLSVCESEREASLVLDLVSRINFFTPNDQLDARRRICDKITKEWSLTQVETQIIAINDRELADSSSAYVQQMKGVFAETCGWKTPNFINGLGAAVERVADGKAIVVVDDFCGSGESVSGKVDWIKKKLDEQKKTCRIYVAVAAAMEQSKNAIEPLVDSYFAVTWLKRGISDYLSDPELTAAFTDMKRLESILHKRYGRKKLQDYSFGWRASEALYYSEGDNPPNNNFPLFWWPRLNTGPERDVLIPRI</sequence>
<evidence type="ECO:0000313" key="2">
    <source>
        <dbReference type="EMBL" id="MFH5774393.1"/>
    </source>
</evidence>
<dbReference type="InterPro" id="IPR056920">
    <property type="entry name" value="PRTase-CE"/>
</dbReference>
<protein>
    <recommendedName>
        <fullName evidence="1">PRTase-CE domain-containing protein</fullName>
    </recommendedName>
</protein>
<gene>
    <name evidence="2" type="ORF">ACHFJ0_09065</name>
</gene>